<evidence type="ECO:0000313" key="2">
    <source>
        <dbReference type="EMBL" id="CAG9978371.1"/>
    </source>
</evidence>
<dbReference type="SUPFAM" id="SSF53955">
    <property type="entry name" value="Lysozyme-like"/>
    <property type="match status" value="1"/>
</dbReference>
<feature type="chain" id="PRO_5040122950" description="Transglycosylase SLT domain-containing protein" evidence="1">
    <location>
        <begin position="19"/>
        <end position="281"/>
    </location>
</feature>
<proteinExistence type="predicted"/>
<reference evidence="3" key="1">
    <citation type="submission" date="2019-06" db="EMBL/GenBank/DDBJ databases">
        <authorList>
            <person name="Broberg M."/>
        </authorList>
    </citation>
    <scope>NUCLEOTIDE SEQUENCE [LARGE SCALE GENOMIC DNA]</scope>
</reference>
<name>A0A9N9U1T1_9HYPO</name>
<dbReference type="EMBL" id="CABFNO020001300">
    <property type="protein sequence ID" value="CAG9978371.1"/>
    <property type="molecule type" value="Genomic_DNA"/>
</dbReference>
<evidence type="ECO:0000256" key="1">
    <source>
        <dbReference type="SAM" id="SignalP"/>
    </source>
</evidence>
<sequence>MLLKLAPSVALLAAFAAAVPAPQLAATGTETETPSQPEAALRPLWTDGMPTRPDVGDILPTGPDNETESTDDFTIMATIHDQYKFWKGNGKNWPKMAAWGSFDQLWSANLPLMRQSCGWNGWGANNNNNEINYMKTAIKQVAKESGVESRFILAIIMQETGGCVRAPTTANGVRNPGLMQSHNGSGTCAGKNPCPNKQILQMIRDGTSGTKSGDGLKQCLAKVKKVITNAPYRATFAAARKYNSGSVDYNNLNNPFTARKCYSCDVANRLTGWTNAKRTCS</sequence>
<organism evidence="2 3">
    <name type="scientific">Clonostachys byssicola</name>
    <dbReference type="NCBI Taxonomy" id="160290"/>
    <lineage>
        <taxon>Eukaryota</taxon>
        <taxon>Fungi</taxon>
        <taxon>Dikarya</taxon>
        <taxon>Ascomycota</taxon>
        <taxon>Pezizomycotina</taxon>
        <taxon>Sordariomycetes</taxon>
        <taxon>Hypocreomycetidae</taxon>
        <taxon>Hypocreales</taxon>
        <taxon>Bionectriaceae</taxon>
        <taxon>Clonostachys</taxon>
    </lineage>
</organism>
<accession>A0A9N9U1T1</accession>
<feature type="signal peptide" evidence="1">
    <location>
        <begin position="1"/>
        <end position="18"/>
    </location>
</feature>
<keyword evidence="3" id="KW-1185">Reference proteome</keyword>
<dbReference type="AlphaFoldDB" id="A0A9N9U1T1"/>
<dbReference type="Gene3D" id="1.10.530.10">
    <property type="match status" value="1"/>
</dbReference>
<protein>
    <recommendedName>
        <fullName evidence="4">Transglycosylase SLT domain-containing protein</fullName>
    </recommendedName>
</protein>
<evidence type="ECO:0000313" key="3">
    <source>
        <dbReference type="Proteomes" id="UP000754883"/>
    </source>
</evidence>
<gene>
    <name evidence="2" type="ORF">CBYS24578_00009158</name>
</gene>
<dbReference type="Proteomes" id="UP000754883">
    <property type="component" value="Unassembled WGS sequence"/>
</dbReference>
<keyword evidence="1" id="KW-0732">Signal</keyword>
<evidence type="ECO:0008006" key="4">
    <source>
        <dbReference type="Google" id="ProtNLM"/>
    </source>
</evidence>
<dbReference type="OrthoDB" id="1193027at2759"/>
<dbReference type="InterPro" id="IPR023346">
    <property type="entry name" value="Lysozyme-like_dom_sf"/>
</dbReference>
<reference evidence="2 3" key="2">
    <citation type="submission" date="2021-10" db="EMBL/GenBank/DDBJ databases">
        <authorList>
            <person name="Piombo E."/>
        </authorList>
    </citation>
    <scope>NUCLEOTIDE SEQUENCE [LARGE SCALE GENOMIC DNA]</scope>
</reference>
<comment type="caution">
    <text evidence="2">The sequence shown here is derived from an EMBL/GenBank/DDBJ whole genome shotgun (WGS) entry which is preliminary data.</text>
</comment>